<dbReference type="EMBL" id="UYYF01000032">
    <property type="protein sequence ID" value="VDM95420.1"/>
    <property type="molecule type" value="Genomic_DNA"/>
</dbReference>
<reference evidence="4" key="1">
    <citation type="submission" date="2017-02" db="UniProtKB">
        <authorList>
            <consortium name="WormBaseParasite"/>
        </authorList>
    </citation>
    <scope>IDENTIFICATION</scope>
</reference>
<protein>
    <submittedName>
        <fullName evidence="4">DUF632 domain-containing protein</fullName>
    </submittedName>
</protein>
<organism evidence="4">
    <name type="scientific">Thelazia callipaeda</name>
    <name type="common">Oriental eyeworm</name>
    <name type="synonym">Parasitic nematode</name>
    <dbReference type="NCBI Taxonomy" id="103827"/>
    <lineage>
        <taxon>Eukaryota</taxon>
        <taxon>Metazoa</taxon>
        <taxon>Ecdysozoa</taxon>
        <taxon>Nematoda</taxon>
        <taxon>Chromadorea</taxon>
        <taxon>Rhabditida</taxon>
        <taxon>Spirurina</taxon>
        <taxon>Spiruromorpha</taxon>
        <taxon>Thelazioidea</taxon>
        <taxon>Thelaziidae</taxon>
        <taxon>Thelazia</taxon>
    </lineage>
</organism>
<dbReference type="Proteomes" id="UP000276776">
    <property type="component" value="Unassembled WGS sequence"/>
</dbReference>
<name>A0A0N5CK61_THECL</name>
<reference evidence="2 3" key="2">
    <citation type="submission" date="2018-11" db="EMBL/GenBank/DDBJ databases">
        <authorList>
            <consortium name="Pathogen Informatics"/>
        </authorList>
    </citation>
    <scope>NUCLEOTIDE SEQUENCE [LARGE SCALE GENOMIC DNA]</scope>
</reference>
<dbReference type="WBParaSite" id="TCLT_0000044501-mRNA-1">
    <property type="protein sequence ID" value="TCLT_0000044501-mRNA-1"/>
    <property type="gene ID" value="TCLT_0000044501"/>
</dbReference>
<evidence type="ECO:0000313" key="4">
    <source>
        <dbReference type="WBParaSite" id="TCLT_0000044501-mRNA-1"/>
    </source>
</evidence>
<evidence type="ECO:0000313" key="2">
    <source>
        <dbReference type="EMBL" id="VDM95420.1"/>
    </source>
</evidence>
<feature type="coiled-coil region" evidence="1">
    <location>
        <begin position="54"/>
        <end position="85"/>
    </location>
</feature>
<accession>A0A0N5CK61</accession>
<dbReference type="AlphaFoldDB" id="A0A0N5CK61"/>
<sequence length="198" mass="23255">MKRSSLKNQLHFNSNHVSREEAVVVECDASESRKQMIVPMNDESKSVKCGEKTKNEYQEKLAEELKLWEELLQNYKTRSEAAQRDVRSRIEVSTKEVSEVNSKQLIVRQSFAPIDFALGMKPVCRKKIQLEASRNKKLVAELMHYKKILCRLREIAKFQKHFFVTAVKAELQLRNEKLRETMICLKKAVKKYALLKRR</sequence>
<keyword evidence="1" id="KW-0175">Coiled coil</keyword>
<evidence type="ECO:0000313" key="3">
    <source>
        <dbReference type="Proteomes" id="UP000276776"/>
    </source>
</evidence>
<evidence type="ECO:0000256" key="1">
    <source>
        <dbReference type="SAM" id="Coils"/>
    </source>
</evidence>
<proteinExistence type="predicted"/>
<keyword evidence="3" id="KW-1185">Reference proteome</keyword>
<gene>
    <name evidence="2" type="ORF">TCLT_LOCUS446</name>
</gene>